<evidence type="ECO:0000313" key="1">
    <source>
        <dbReference type="EMBL" id="SVD95352.1"/>
    </source>
</evidence>
<gene>
    <name evidence="1" type="ORF">METZ01_LOCUS448206</name>
</gene>
<protein>
    <submittedName>
        <fullName evidence="1">Uncharacterized protein</fullName>
    </submittedName>
</protein>
<accession>A0A382ZIR4</accession>
<proteinExistence type="predicted"/>
<dbReference type="AlphaFoldDB" id="A0A382ZIR4"/>
<name>A0A382ZIR4_9ZZZZ</name>
<dbReference type="EMBL" id="UINC01184235">
    <property type="protein sequence ID" value="SVD95352.1"/>
    <property type="molecule type" value="Genomic_DNA"/>
</dbReference>
<feature type="non-terminal residue" evidence="1">
    <location>
        <position position="77"/>
    </location>
</feature>
<sequence>MRFHSLYGFAANTNNYLPMHASNNHPYGPPKPTLADDSLPFGDETVTTCDDETGVKCYSCGGYFPESSCIANTLDEG</sequence>
<organism evidence="1">
    <name type="scientific">marine metagenome</name>
    <dbReference type="NCBI Taxonomy" id="408172"/>
    <lineage>
        <taxon>unclassified sequences</taxon>
        <taxon>metagenomes</taxon>
        <taxon>ecological metagenomes</taxon>
    </lineage>
</organism>
<reference evidence="1" key="1">
    <citation type="submission" date="2018-05" db="EMBL/GenBank/DDBJ databases">
        <authorList>
            <person name="Lanie J.A."/>
            <person name="Ng W.-L."/>
            <person name="Kazmierczak K.M."/>
            <person name="Andrzejewski T.M."/>
            <person name="Davidsen T.M."/>
            <person name="Wayne K.J."/>
            <person name="Tettelin H."/>
            <person name="Glass J.I."/>
            <person name="Rusch D."/>
            <person name="Podicherti R."/>
            <person name="Tsui H.-C.T."/>
            <person name="Winkler M.E."/>
        </authorList>
    </citation>
    <scope>NUCLEOTIDE SEQUENCE</scope>
</reference>